<evidence type="ECO:0000256" key="3">
    <source>
        <dbReference type="ARBA" id="ARBA00022490"/>
    </source>
</evidence>
<comment type="catalytic activity">
    <reaction evidence="1 6">
        <text>[protein]-peptidylproline (omega=180) = [protein]-peptidylproline (omega=0)</text>
        <dbReference type="Rhea" id="RHEA:16237"/>
        <dbReference type="Rhea" id="RHEA-COMP:10747"/>
        <dbReference type="Rhea" id="RHEA-COMP:10748"/>
        <dbReference type="ChEBI" id="CHEBI:83833"/>
        <dbReference type="ChEBI" id="CHEBI:83834"/>
        <dbReference type="EC" id="5.2.1.8"/>
    </reaction>
</comment>
<dbReference type="Gene3D" id="1.20.120.1150">
    <property type="match status" value="1"/>
</dbReference>
<dbReference type="InterPro" id="IPR037218">
    <property type="entry name" value="PTPA_sf"/>
</dbReference>
<dbReference type="InterPro" id="IPR004327">
    <property type="entry name" value="Phstyr_phstse_ac"/>
</dbReference>
<dbReference type="GO" id="GO:0003755">
    <property type="term" value="F:peptidyl-prolyl cis-trans isomerase activity"/>
    <property type="evidence" value="ECO:0007669"/>
    <property type="project" value="UniProtKB-KW"/>
</dbReference>
<evidence type="ECO:0000256" key="2">
    <source>
        <dbReference type="ARBA" id="ARBA00004496"/>
    </source>
</evidence>
<dbReference type="GO" id="GO:0005634">
    <property type="term" value="C:nucleus"/>
    <property type="evidence" value="ECO:0007669"/>
    <property type="project" value="TreeGrafter"/>
</dbReference>
<accession>A0AAD5SC19</accession>
<evidence type="ECO:0000256" key="6">
    <source>
        <dbReference type="RuleBase" id="RU361210"/>
    </source>
</evidence>
<comment type="function">
    <text evidence="6">PPIases accelerate the folding of proteins. It catalyzes the cis-trans isomerization of proline imidic peptide bonds in oligopeptides.</text>
</comment>
<protein>
    <recommendedName>
        <fullName evidence="6">Serine/threonine-protein phosphatase 2A activator</fullName>
        <ecNumber evidence="6">5.2.1.8</ecNumber>
    </recommendedName>
    <alternativeName>
        <fullName evidence="6">Phosphotyrosyl phosphatase activator</fullName>
    </alternativeName>
</protein>
<evidence type="ECO:0000256" key="4">
    <source>
        <dbReference type="ARBA" id="ARBA00023110"/>
    </source>
</evidence>
<organism evidence="7 8">
    <name type="scientific">Rhizophlyctis rosea</name>
    <dbReference type="NCBI Taxonomy" id="64517"/>
    <lineage>
        <taxon>Eukaryota</taxon>
        <taxon>Fungi</taxon>
        <taxon>Fungi incertae sedis</taxon>
        <taxon>Chytridiomycota</taxon>
        <taxon>Chytridiomycota incertae sedis</taxon>
        <taxon>Chytridiomycetes</taxon>
        <taxon>Rhizophlyctidales</taxon>
        <taxon>Rhizophlyctidaceae</taxon>
        <taxon>Rhizophlyctis</taxon>
    </lineage>
</organism>
<dbReference type="GO" id="GO:0007052">
    <property type="term" value="P:mitotic spindle organization"/>
    <property type="evidence" value="ECO:0007669"/>
    <property type="project" value="TreeGrafter"/>
</dbReference>
<dbReference type="InterPro" id="IPR043170">
    <property type="entry name" value="PTPA_C_lid"/>
</dbReference>
<dbReference type="Pfam" id="PF03095">
    <property type="entry name" value="PTPA"/>
    <property type="match status" value="1"/>
</dbReference>
<evidence type="ECO:0000313" key="8">
    <source>
        <dbReference type="Proteomes" id="UP001212841"/>
    </source>
</evidence>
<keyword evidence="8" id="KW-1185">Reference proteome</keyword>
<evidence type="ECO:0000313" key="7">
    <source>
        <dbReference type="EMBL" id="KAJ3050196.1"/>
    </source>
</evidence>
<keyword evidence="5 6" id="KW-0413">Isomerase</keyword>
<dbReference type="AlphaFoldDB" id="A0AAD5SC19"/>
<evidence type="ECO:0000256" key="1">
    <source>
        <dbReference type="ARBA" id="ARBA00000971"/>
    </source>
</evidence>
<dbReference type="GO" id="GO:0005737">
    <property type="term" value="C:cytoplasm"/>
    <property type="evidence" value="ECO:0007669"/>
    <property type="project" value="UniProtKB-SubCell"/>
</dbReference>
<dbReference type="Proteomes" id="UP001212841">
    <property type="component" value="Unassembled WGS sequence"/>
</dbReference>
<proteinExistence type="inferred from homology"/>
<evidence type="ECO:0000256" key="5">
    <source>
        <dbReference type="ARBA" id="ARBA00023235"/>
    </source>
</evidence>
<dbReference type="GO" id="GO:0008160">
    <property type="term" value="F:protein tyrosine phosphatase activator activity"/>
    <property type="evidence" value="ECO:0007669"/>
    <property type="project" value="TreeGrafter"/>
</dbReference>
<keyword evidence="3 6" id="KW-0963">Cytoplasm</keyword>
<dbReference type="EMBL" id="JADGJD010000543">
    <property type="protein sequence ID" value="KAJ3050196.1"/>
    <property type="molecule type" value="Genomic_DNA"/>
</dbReference>
<dbReference type="PIRSF" id="PIRSF016325">
    <property type="entry name" value="Phstyr_phstse_ac"/>
    <property type="match status" value="1"/>
</dbReference>
<dbReference type="PANTHER" id="PTHR10012">
    <property type="entry name" value="SERINE/THREONINE-PROTEIN PHOSPHATASE 2A REGULATORY SUBUNIT B"/>
    <property type="match status" value="1"/>
</dbReference>
<comment type="similarity">
    <text evidence="6">Belongs to the PTPA-type PPIase family.</text>
</comment>
<dbReference type="SUPFAM" id="SSF140984">
    <property type="entry name" value="PTPA-like"/>
    <property type="match status" value="2"/>
</dbReference>
<sequence>MTEDHPDFTIPKRAILTKEDLDRFQISDAYDKVLSFILRLNDSVRGLTLKTETAKSSVITKLLALLEELDGWVKEIPPADNTKSRFGNPAFQAWYDKLSENAPTLLVDFLPAHAIPEVSTYLINSVGNRRRIDYGTGHELHFMAFLLYHKYIRPKAIHDPDIIEEFSKDYMYLACIKFINSVSPQSWEIPIAVPPCGRRSITLLELQVKTASLRWHSPMLDDISGVKTWSKISEGMMKMYKAEVLGKLPIMQHFLFGSIIPFEPSGEMPNVDEEDDCGHVHVNGVHGAAGVQANSFGQEFPACCGIRVPSAIAAAAGREAEGAKVIRRPLPFD</sequence>
<reference evidence="7" key="1">
    <citation type="submission" date="2020-05" db="EMBL/GenBank/DDBJ databases">
        <title>Phylogenomic resolution of chytrid fungi.</title>
        <authorList>
            <person name="Stajich J.E."/>
            <person name="Amses K."/>
            <person name="Simmons R."/>
            <person name="Seto K."/>
            <person name="Myers J."/>
            <person name="Bonds A."/>
            <person name="Quandt C.A."/>
            <person name="Barry K."/>
            <person name="Liu P."/>
            <person name="Grigoriev I."/>
            <person name="Longcore J.E."/>
            <person name="James T.Y."/>
        </authorList>
    </citation>
    <scope>NUCLEOTIDE SEQUENCE</scope>
    <source>
        <strain evidence="7">JEL0318</strain>
    </source>
</reference>
<dbReference type="EC" id="5.2.1.8" evidence="6"/>
<comment type="caution">
    <text evidence="7">The sequence shown here is derived from an EMBL/GenBank/DDBJ whole genome shotgun (WGS) entry which is preliminary data.</text>
</comment>
<gene>
    <name evidence="7" type="primary">RRD2_2</name>
    <name evidence="7" type="ORF">HK097_008831</name>
</gene>
<keyword evidence="4 6" id="KW-0697">Rotamase</keyword>
<comment type="subcellular location">
    <subcellularLocation>
        <location evidence="2 6">Cytoplasm</location>
    </subcellularLocation>
</comment>
<dbReference type="PANTHER" id="PTHR10012:SF5">
    <property type="entry name" value="SERINE_THREONINE-PROTEIN PHOSPHATASE 2A ACTIVATOR 2"/>
    <property type="match status" value="1"/>
</dbReference>
<dbReference type="GO" id="GO:0000159">
    <property type="term" value="C:protein phosphatase type 2A complex"/>
    <property type="evidence" value="ECO:0007669"/>
    <property type="project" value="TreeGrafter"/>
</dbReference>
<name>A0AAD5SC19_9FUNG</name>